<protein>
    <recommendedName>
        <fullName evidence="7">C2H2-type domain-containing protein</fullName>
    </recommendedName>
</protein>
<sequence>MAYHQYPPPYPPYAYGPPPPHPEFDGREGQQPPRSPNANGALPPPPNGAAYLAPPGRQTPPPGQAGKSPNTEQNGFRQGSPLPRLPPILPVERRHVTTSATQLASQSRRRSDAPFVCSVPGCGSTFTRRFNLRGHMRSHTEERPFLCEYGCGKSFARQHDCRRHEALHSKSQAYACAHCSKSFSRMDALNRHLRSDGGAECRKYVQPGAAAVITNPAPGTGRASRTKTVPPGQKTLTAAQALDMSTAAGVAAAASAIEAAQPPAGTNGAAVPPAPSIPAAVPAAPAPPVDNTDAQSDGSGYRE</sequence>
<keyword evidence="4" id="KW-0862">Zinc</keyword>
<keyword evidence="2" id="KW-0677">Repeat</keyword>
<dbReference type="STRING" id="1353952.A0A165H5H3"/>
<feature type="compositionally biased region" description="Polar residues" evidence="6">
    <location>
        <begin position="67"/>
        <end position="77"/>
    </location>
</feature>
<evidence type="ECO:0000256" key="4">
    <source>
        <dbReference type="ARBA" id="ARBA00022833"/>
    </source>
</evidence>
<dbReference type="PANTHER" id="PTHR23235">
    <property type="entry name" value="KRUEPPEL-LIKE TRANSCRIPTION FACTOR"/>
    <property type="match status" value="1"/>
</dbReference>
<dbReference type="GO" id="GO:0000978">
    <property type="term" value="F:RNA polymerase II cis-regulatory region sequence-specific DNA binding"/>
    <property type="evidence" value="ECO:0007669"/>
    <property type="project" value="TreeGrafter"/>
</dbReference>
<evidence type="ECO:0000313" key="9">
    <source>
        <dbReference type="Proteomes" id="UP000076842"/>
    </source>
</evidence>
<dbReference type="FunFam" id="3.30.160.60:FF:000125">
    <property type="entry name" value="Putative zinc finger protein 143"/>
    <property type="match status" value="1"/>
</dbReference>
<proteinExistence type="predicted"/>
<dbReference type="SMART" id="SM00355">
    <property type="entry name" value="ZnF_C2H2"/>
    <property type="match status" value="3"/>
</dbReference>
<accession>A0A165H5H3</accession>
<dbReference type="AlphaFoldDB" id="A0A165H5H3"/>
<dbReference type="GO" id="GO:0008270">
    <property type="term" value="F:zinc ion binding"/>
    <property type="evidence" value="ECO:0007669"/>
    <property type="project" value="UniProtKB-KW"/>
</dbReference>
<keyword evidence="9" id="KW-1185">Reference proteome</keyword>
<feature type="region of interest" description="Disordered" evidence="6">
    <location>
        <begin position="261"/>
        <end position="303"/>
    </location>
</feature>
<evidence type="ECO:0000256" key="2">
    <source>
        <dbReference type="ARBA" id="ARBA00022737"/>
    </source>
</evidence>
<feature type="domain" description="C2H2-type" evidence="7">
    <location>
        <begin position="174"/>
        <end position="201"/>
    </location>
</feature>
<feature type="region of interest" description="Disordered" evidence="6">
    <location>
        <begin position="1"/>
        <end position="88"/>
    </location>
</feature>
<dbReference type="InParanoid" id="A0A165H5H3"/>
<feature type="compositionally biased region" description="Pro residues" evidence="6">
    <location>
        <begin position="1"/>
        <end position="21"/>
    </location>
</feature>
<evidence type="ECO:0000256" key="1">
    <source>
        <dbReference type="ARBA" id="ARBA00022723"/>
    </source>
</evidence>
<dbReference type="Gene3D" id="3.30.160.60">
    <property type="entry name" value="Classic Zinc Finger"/>
    <property type="match status" value="3"/>
</dbReference>
<dbReference type="OrthoDB" id="4748970at2759"/>
<dbReference type="PANTHER" id="PTHR23235:SF120">
    <property type="entry name" value="KRUPPEL-LIKE FACTOR 15"/>
    <property type="match status" value="1"/>
</dbReference>
<keyword evidence="3 5" id="KW-0863">Zinc-finger</keyword>
<feature type="compositionally biased region" description="Polar residues" evidence="6">
    <location>
        <begin position="292"/>
        <end position="303"/>
    </location>
</feature>
<feature type="domain" description="C2H2-type" evidence="7">
    <location>
        <begin position="115"/>
        <end position="144"/>
    </location>
</feature>
<dbReference type="Proteomes" id="UP000076842">
    <property type="component" value="Unassembled WGS sequence"/>
</dbReference>
<dbReference type="SUPFAM" id="SSF57667">
    <property type="entry name" value="beta-beta-alpha zinc fingers"/>
    <property type="match status" value="2"/>
</dbReference>
<dbReference type="InterPro" id="IPR036236">
    <property type="entry name" value="Znf_C2H2_sf"/>
</dbReference>
<dbReference type="InterPro" id="IPR013087">
    <property type="entry name" value="Znf_C2H2_type"/>
</dbReference>
<dbReference type="PROSITE" id="PS00028">
    <property type="entry name" value="ZINC_FINGER_C2H2_1"/>
    <property type="match status" value="2"/>
</dbReference>
<evidence type="ECO:0000256" key="3">
    <source>
        <dbReference type="ARBA" id="ARBA00022771"/>
    </source>
</evidence>
<reference evidence="8 9" key="1">
    <citation type="journal article" date="2016" name="Mol. Biol. Evol.">
        <title>Comparative Genomics of Early-Diverging Mushroom-Forming Fungi Provides Insights into the Origins of Lignocellulose Decay Capabilities.</title>
        <authorList>
            <person name="Nagy L.G."/>
            <person name="Riley R."/>
            <person name="Tritt A."/>
            <person name="Adam C."/>
            <person name="Daum C."/>
            <person name="Floudas D."/>
            <person name="Sun H."/>
            <person name="Yadav J.S."/>
            <person name="Pangilinan J."/>
            <person name="Larsson K.H."/>
            <person name="Matsuura K."/>
            <person name="Barry K."/>
            <person name="Labutti K."/>
            <person name="Kuo R."/>
            <person name="Ohm R.A."/>
            <person name="Bhattacharya S.S."/>
            <person name="Shirouzu T."/>
            <person name="Yoshinaga Y."/>
            <person name="Martin F.M."/>
            <person name="Grigoriev I.V."/>
            <person name="Hibbett D.S."/>
        </authorList>
    </citation>
    <scope>NUCLEOTIDE SEQUENCE [LARGE SCALE GENOMIC DNA]</scope>
    <source>
        <strain evidence="8 9">HHB12733</strain>
    </source>
</reference>
<evidence type="ECO:0000256" key="6">
    <source>
        <dbReference type="SAM" id="MobiDB-lite"/>
    </source>
</evidence>
<dbReference type="PROSITE" id="PS50157">
    <property type="entry name" value="ZINC_FINGER_C2H2_2"/>
    <property type="match status" value="3"/>
</dbReference>
<evidence type="ECO:0000313" key="8">
    <source>
        <dbReference type="EMBL" id="KZT58887.1"/>
    </source>
</evidence>
<dbReference type="GO" id="GO:0000981">
    <property type="term" value="F:DNA-binding transcription factor activity, RNA polymerase II-specific"/>
    <property type="evidence" value="ECO:0007669"/>
    <property type="project" value="UniProtKB-ARBA"/>
</dbReference>
<keyword evidence="1" id="KW-0479">Metal-binding</keyword>
<evidence type="ECO:0000256" key="5">
    <source>
        <dbReference type="PROSITE-ProRule" id="PRU00042"/>
    </source>
</evidence>
<evidence type="ECO:0000259" key="7">
    <source>
        <dbReference type="PROSITE" id="PS50157"/>
    </source>
</evidence>
<organism evidence="8 9">
    <name type="scientific">Calocera cornea HHB12733</name>
    <dbReference type="NCBI Taxonomy" id="1353952"/>
    <lineage>
        <taxon>Eukaryota</taxon>
        <taxon>Fungi</taxon>
        <taxon>Dikarya</taxon>
        <taxon>Basidiomycota</taxon>
        <taxon>Agaricomycotina</taxon>
        <taxon>Dacrymycetes</taxon>
        <taxon>Dacrymycetales</taxon>
        <taxon>Dacrymycetaceae</taxon>
        <taxon>Calocera</taxon>
    </lineage>
</organism>
<gene>
    <name evidence="8" type="ORF">CALCODRAFT_431801</name>
</gene>
<dbReference type="EMBL" id="KV423946">
    <property type="protein sequence ID" value="KZT58887.1"/>
    <property type="molecule type" value="Genomic_DNA"/>
</dbReference>
<dbReference type="Pfam" id="PF00096">
    <property type="entry name" value="zf-C2H2"/>
    <property type="match status" value="2"/>
</dbReference>
<feature type="domain" description="C2H2-type" evidence="7">
    <location>
        <begin position="145"/>
        <end position="173"/>
    </location>
</feature>
<dbReference type="FunFam" id="3.30.160.60:FF:000100">
    <property type="entry name" value="Zinc finger 45-like"/>
    <property type="match status" value="1"/>
</dbReference>
<name>A0A165H5H3_9BASI</name>
<feature type="region of interest" description="Disordered" evidence="6">
    <location>
        <begin position="213"/>
        <end position="232"/>
    </location>
</feature>